<reference evidence="2" key="2">
    <citation type="submission" date="2020-09" db="EMBL/GenBank/DDBJ databases">
        <authorList>
            <person name="Sun Q."/>
            <person name="Zhou Y."/>
        </authorList>
    </citation>
    <scope>NUCLEOTIDE SEQUENCE</scope>
    <source>
        <strain evidence="2">CGMCC 1.15425</strain>
    </source>
</reference>
<protein>
    <submittedName>
        <fullName evidence="2">Uncharacterized protein</fullName>
    </submittedName>
</protein>
<organism evidence="2 3">
    <name type="scientific">Pseudohongiella nitratireducens</name>
    <dbReference type="NCBI Taxonomy" id="1768907"/>
    <lineage>
        <taxon>Bacteria</taxon>
        <taxon>Pseudomonadati</taxon>
        <taxon>Pseudomonadota</taxon>
        <taxon>Gammaproteobacteria</taxon>
        <taxon>Pseudomonadales</taxon>
        <taxon>Pseudohongiellaceae</taxon>
        <taxon>Pseudohongiella</taxon>
    </lineage>
</organism>
<name>A0A917GXM4_9GAMM</name>
<reference evidence="2" key="1">
    <citation type="journal article" date="2014" name="Int. J. Syst. Evol. Microbiol.">
        <title>Complete genome sequence of Corynebacterium casei LMG S-19264T (=DSM 44701T), isolated from a smear-ripened cheese.</title>
        <authorList>
            <consortium name="US DOE Joint Genome Institute (JGI-PGF)"/>
            <person name="Walter F."/>
            <person name="Albersmeier A."/>
            <person name="Kalinowski J."/>
            <person name="Ruckert C."/>
        </authorList>
    </citation>
    <scope>NUCLEOTIDE SEQUENCE</scope>
    <source>
        <strain evidence="2">CGMCC 1.15425</strain>
    </source>
</reference>
<dbReference type="Proteomes" id="UP000627715">
    <property type="component" value="Unassembled WGS sequence"/>
</dbReference>
<sequence length="289" mass="32422">MKTQLKTILAVTATAIAVSALWNVNQGPAEAQQSQGGSDIPRTPTGKPDFNGIWQAMTSAYWDLEPHEARHGPTLALEAGAFMAVPPGMGVVEGGEIPYKDGMRARQVENKQNWLERDPVRECKLPGVPRATYMPYPFQIFQAPDATLITYQFAGADRIVHMDADVEAQVDTWMGTNNGSWDGDTLVIDVTGQIADTWFDRSGNYHSGWEMHVQERYTMIDANTIDYSATINDPLTFERPWTINMKLYRHQDENMELLEFKCVEFVEELRYGDLRAPGSERGDGVTPIF</sequence>
<feature type="region of interest" description="Disordered" evidence="1">
    <location>
        <begin position="29"/>
        <end position="48"/>
    </location>
</feature>
<keyword evidence="3" id="KW-1185">Reference proteome</keyword>
<gene>
    <name evidence="2" type="ORF">GCM10011403_16670</name>
</gene>
<dbReference type="RefSeq" id="WP_229694635.1">
    <property type="nucleotide sequence ID" value="NZ_BMIY01000006.1"/>
</dbReference>
<proteinExistence type="predicted"/>
<evidence type="ECO:0000313" key="3">
    <source>
        <dbReference type="Proteomes" id="UP000627715"/>
    </source>
</evidence>
<accession>A0A917GXM4</accession>
<evidence type="ECO:0000313" key="2">
    <source>
        <dbReference type="EMBL" id="GGG60049.1"/>
    </source>
</evidence>
<evidence type="ECO:0000256" key="1">
    <source>
        <dbReference type="SAM" id="MobiDB-lite"/>
    </source>
</evidence>
<comment type="caution">
    <text evidence="2">The sequence shown here is derived from an EMBL/GenBank/DDBJ whole genome shotgun (WGS) entry which is preliminary data.</text>
</comment>
<dbReference type="AlphaFoldDB" id="A0A917GXM4"/>
<dbReference type="EMBL" id="BMIY01000006">
    <property type="protein sequence ID" value="GGG60049.1"/>
    <property type="molecule type" value="Genomic_DNA"/>
</dbReference>